<dbReference type="InterPro" id="IPR039528">
    <property type="entry name" value="DPM1-like"/>
</dbReference>
<dbReference type="Pfam" id="PF00535">
    <property type="entry name" value="Glycos_transf_2"/>
    <property type="match status" value="1"/>
</dbReference>
<dbReference type="Gene3D" id="3.90.550.10">
    <property type="entry name" value="Spore Coat Polysaccharide Biosynthesis Protein SpsA, Chain A"/>
    <property type="match status" value="1"/>
</dbReference>
<evidence type="ECO:0000313" key="5">
    <source>
        <dbReference type="EMBL" id="CUU07743.1"/>
    </source>
</evidence>
<accession>A0A0S4NBV1</accession>
<reference evidence="6" key="1">
    <citation type="submission" date="2015-11" db="EMBL/GenBank/DDBJ databases">
        <authorList>
            <person name="Varghese N."/>
        </authorList>
    </citation>
    <scope>NUCLEOTIDE SEQUENCE [LARGE SCALE GENOMIC DNA]</scope>
</reference>
<keyword evidence="2 5" id="KW-0328">Glycosyltransferase</keyword>
<dbReference type="STRING" id="1643428.GCA_001442855_01857"/>
<feature type="domain" description="Glycosyltransferase 2-like" evidence="4">
    <location>
        <begin position="5"/>
        <end position="179"/>
    </location>
</feature>
<evidence type="ECO:0000313" key="6">
    <source>
        <dbReference type="Proteomes" id="UP000320623"/>
    </source>
</evidence>
<keyword evidence="6" id="KW-1185">Reference proteome</keyword>
<dbReference type="EMBL" id="FAOO01000015">
    <property type="protein sequence ID" value="CUU07743.1"/>
    <property type="molecule type" value="Genomic_DNA"/>
</dbReference>
<protein>
    <submittedName>
        <fullName evidence="5">Dolichol-phosphate mannosyltransferase</fullName>
    </submittedName>
</protein>
<dbReference type="CDD" id="cd06442">
    <property type="entry name" value="DPM1_like"/>
    <property type="match status" value="1"/>
</dbReference>
<dbReference type="RefSeq" id="WP_140945616.1">
    <property type="nucleotide sequence ID" value="NZ_FAOO01000015.1"/>
</dbReference>
<keyword evidence="3 5" id="KW-0808">Transferase</keyword>
<dbReference type="AlphaFoldDB" id="A0A0S4NBV1"/>
<gene>
    <name evidence="5" type="ORF">JGI1_01895</name>
</gene>
<dbReference type="GO" id="GO:0004582">
    <property type="term" value="F:dolichyl-phosphate beta-D-mannosyltransferase activity"/>
    <property type="evidence" value="ECO:0007669"/>
    <property type="project" value="InterPro"/>
</dbReference>
<sequence length="255" mass="29216">MKILVIIPTYNEAENVRELIPQVLSQEEKIKSFADARVDVLVVDDNSPDGTVEVVKELQGKFSGRIHLIQRPGKLGLGTAYVEGFKFALANDYDYVFQMDADFSHDPKEIPELLKGTLDSYDIVIGSRYSHGVSVMNWPMSRVLLSYFANAYARTFTGVPVKDLTSGFKCISKRVLEKIKLDRIKSNGYAFQIEFTVKSYYKGMRIKEHPIIFVERRSGVSKMNRKIVFEAAFMVLRLMFSERFLKLFKRKRDGG</sequence>
<dbReference type="FunFam" id="3.90.550.10:FF:000122">
    <property type="entry name" value="Dolichol-phosphate mannosyltransferase subunit 1"/>
    <property type="match status" value="1"/>
</dbReference>
<evidence type="ECO:0000256" key="2">
    <source>
        <dbReference type="ARBA" id="ARBA00022676"/>
    </source>
</evidence>
<dbReference type="PANTHER" id="PTHR43398:SF1">
    <property type="entry name" value="DOLICHOL-PHOSPHATE MANNOSYLTRANSFERASE SUBUNIT 1"/>
    <property type="match status" value="1"/>
</dbReference>
<dbReference type="Proteomes" id="UP000320623">
    <property type="component" value="Unassembled WGS sequence"/>
</dbReference>
<evidence type="ECO:0000259" key="4">
    <source>
        <dbReference type="Pfam" id="PF00535"/>
    </source>
</evidence>
<dbReference type="InterPro" id="IPR029044">
    <property type="entry name" value="Nucleotide-diphossugar_trans"/>
</dbReference>
<dbReference type="SUPFAM" id="SSF53448">
    <property type="entry name" value="Nucleotide-diphospho-sugar transferases"/>
    <property type="match status" value="1"/>
</dbReference>
<evidence type="ECO:0000256" key="3">
    <source>
        <dbReference type="ARBA" id="ARBA00022679"/>
    </source>
</evidence>
<dbReference type="GO" id="GO:0009247">
    <property type="term" value="P:glycolipid biosynthetic process"/>
    <property type="evidence" value="ECO:0007669"/>
    <property type="project" value="TreeGrafter"/>
</dbReference>
<dbReference type="GO" id="GO:0016020">
    <property type="term" value="C:membrane"/>
    <property type="evidence" value="ECO:0007669"/>
    <property type="project" value="GOC"/>
</dbReference>
<organism evidence="5 6">
    <name type="scientific">Candidatus Thermokryptus mobilis</name>
    <dbReference type="NCBI Taxonomy" id="1643428"/>
    <lineage>
        <taxon>Bacteria</taxon>
        <taxon>Pseudomonadati</taxon>
        <taxon>Candidatus Kryptoniota</taxon>
        <taxon>Candidatus Thermokryptus</taxon>
    </lineage>
</organism>
<name>A0A0S4NBV1_9BACT</name>
<dbReference type="InterPro" id="IPR001173">
    <property type="entry name" value="Glyco_trans_2-like"/>
</dbReference>
<dbReference type="PANTHER" id="PTHR43398">
    <property type="entry name" value="DOLICHOL-PHOSPHATE MANNOSYLTRANSFERASE SUBUNIT 1"/>
    <property type="match status" value="1"/>
</dbReference>
<comment type="similarity">
    <text evidence="1">Belongs to the glycosyltransferase 2 family.</text>
</comment>
<dbReference type="OrthoDB" id="9810303at2"/>
<evidence type="ECO:0000256" key="1">
    <source>
        <dbReference type="ARBA" id="ARBA00006739"/>
    </source>
</evidence>
<proteinExistence type="inferred from homology"/>